<evidence type="ECO:0000313" key="4">
    <source>
        <dbReference type="Proteomes" id="UP000324800"/>
    </source>
</evidence>
<dbReference type="EMBL" id="SNRW01001204">
    <property type="protein sequence ID" value="KAA6397332.1"/>
    <property type="molecule type" value="Genomic_DNA"/>
</dbReference>
<evidence type="ECO:0000313" key="3">
    <source>
        <dbReference type="EMBL" id="KAA6397332.1"/>
    </source>
</evidence>
<feature type="compositionally biased region" description="Basic and acidic residues" evidence="1">
    <location>
        <begin position="33"/>
        <end position="67"/>
    </location>
</feature>
<dbReference type="SMART" id="SM00444">
    <property type="entry name" value="GYF"/>
    <property type="match status" value="1"/>
</dbReference>
<feature type="region of interest" description="Disordered" evidence="1">
    <location>
        <begin position="1"/>
        <end position="67"/>
    </location>
</feature>
<feature type="domain" description="GYF" evidence="2">
    <location>
        <begin position="79"/>
        <end position="129"/>
    </location>
</feature>
<dbReference type="Gene3D" id="3.30.1490.40">
    <property type="match status" value="1"/>
</dbReference>
<dbReference type="PROSITE" id="PS50829">
    <property type="entry name" value="GYF"/>
    <property type="match status" value="1"/>
</dbReference>
<dbReference type="InterPro" id="IPR035445">
    <property type="entry name" value="GYF-like_dom_sf"/>
</dbReference>
<dbReference type="InterPro" id="IPR003169">
    <property type="entry name" value="GYF"/>
</dbReference>
<dbReference type="OrthoDB" id="331341at2759"/>
<accession>A0A5J4WS25</accession>
<feature type="compositionally biased region" description="Basic and acidic residues" evidence="1">
    <location>
        <begin position="199"/>
        <end position="213"/>
    </location>
</feature>
<feature type="non-terminal residue" evidence="3">
    <location>
        <position position="1"/>
    </location>
</feature>
<dbReference type="Proteomes" id="UP000324800">
    <property type="component" value="Unassembled WGS sequence"/>
</dbReference>
<proteinExistence type="predicted"/>
<gene>
    <name evidence="3" type="ORF">EZS28_007137</name>
</gene>
<protein>
    <recommendedName>
        <fullName evidence="2">GYF domain-containing protein</fullName>
    </recommendedName>
</protein>
<dbReference type="Pfam" id="PF02213">
    <property type="entry name" value="GYF"/>
    <property type="match status" value="1"/>
</dbReference>
<evidence type="ECO:0000259" key="2">
    <source>
        <dbReference type="PROSITE" id="PS50829"/>
    </source>
</evidence>
<reference evidence="3 4" key="1">
    <citation type="submission" date="2019-03" db="EMBL/GenBank/DDBJ databases">
        <title>Single cell metagenomics reveals metabolic interactions within the superorganism composed of flagellate Streblomastix strix and complex community of Bacteroidetes bacteria on its surface.</title>
        <authorList>
            <person name="Treitli S.C."/>
            <person name="Kolisko M."/>
            <person name="Husnik F."/>
            <person name="Keeling P."/>
            <person name="Hampl V."/>
        </authorList>
    </citation>
    <scope>NUCLEOTIDE SEQUENCE [LARGE SCALE GENOMIC DNA]</scope>
    <source>
        <strain evidence="3">ST1C</strain>
    </source>
</reference>
<sequence>GNINTKNAIGSSSELMNQQSNNIKDNKTQNLNIKEKEPINSEDKKNENLNQNENKEESELDKDKEKENQYRVPKEYLIGKCWKYVDNSGVIRGPFSNKEMEKWHQQGYIKPLLFVNLAKDNTGHFYRLHDRFPSEARIKIQLNKQIEKEGLKINEENSQQQEDISVGHPFADLPISEDFGDVINKGRTSEDAIKIVKEENEQKKRAASEKEIKTPQQQEPLPPDVLQKWVDYYYNLRIQEISKQNKQLTEDIKKDANNFALDNAKKVLQVRILLK</sequence>
<dbReference type="AlphaFoldDB" id="A0A5J4WS25"/>
<evidence type="ECO:0000256" key="1">
    <source>
        <dbReference type="SAM" id="MobiDB-lite"/>
    </source>
</evidence>
<comment type="caution">
    <text evidence="3">The sequence shown here is derived from an EMBL/GenBank/DDBJ whole genome shotgun (WGS) entry which is preliminary data.</text>
</comment>
<feature type="compositionally biased region" description="Polar residues" evidence="1">
    <location>
        <begin position="1"/>
        <end position="32"/>
    </location>
</feature>
<name>A0A5J4WS25_9EUKA</name>
<dbReference type="SUPFAM" id="SSF55277">
    <property type="entry name" value="GYF domain"/>
    <property type="match status" value="1"/>
</dbReference>
<feature type="region of interest" description="Disordered" evidence="1">
    <location>
        <begin position="199"/>
        <end position="221"/>
    </location>
</feature>
<organism evidence="3 4">
    <name type="scientific">Streblomastix strix</name>
    <dbReference type="NCBI Taxonomy" id="222440"/>
    <lineage>
        <taxon>Eukaryota</taxon>
        <taxon>Metamonada</taxon>
        <taxon>Preaxostyla</taxon>
        <taxon>Oxymonadida</taxon>
        <taxon>Streblomastigidae</taxon>
        <taxon>Streblomastix</taxon>
    </lineage>
</organism>